<dbReference type="InterPro" id="IPR011008">
    <property type="entry name" value="Dimeric_a/b-barrel"/>
</dbReference>
<dbReference type="InterPro" id="IPR009799">
    <property type="entry name" value="EthD_dom"/>
</dbReference>
<evidence type="ECO:0000313" key="3">
    <source>
        <dbReference type="EMBL" id="KAL1861555.1"/>
    </source>
</evidence>
<sequence>MSEDEYHQYISQTHAPLLKKLLVEKKIVDYTMQHNTSALMKDLSKLYPNLPVVNHSPYDALVTIVFRDPQDYIDVKNDPHFVNVVNPDHKNFSRPEGTHMAYGWFEKHVAEGKLVEDA</sequence>
<dbReference type="Gene3D" id="3.30.70.100">
    <property type="match status" value="1"/>
</dbReference>
<dbReference type="EMBL" id="JAWRVE010000085">
    <property type="protein sequence ID" value="KAL1861555.1"/>
    <property type="molecule type" value="Genomic_DNA"/>
</dbReference>
<gene>
    <name evidence="3" type="ORF">Daus18300_008818</name>
</gene>
<dbReference type="Pfam" id="PF07110">
    <property type="entry name" value="EthD"/>
    <property type="match status" value="1"/>
</dbReference>
<accession>A0ABR3WH43</accession>
<keyword evidence="4" id="KW-1185">Reference proteome</keyword>
<dbReference type="Proteomes" id="UP001583177">
    <property type="component" value="Unassembled WGS sequence"/>
</dbReference>
<reference evidence="3 4" key="1">
    <citation type="journal article" date="2024" name="IMA Fungus">
        <title>IMA Genome - F19 : A genome assembly and annotation guide to empower mycologists, including annotated draft genome sequences of Ceratocystis pirilliformis, Diaporthe australafricana, Fusarium ophioides, Paecilomyces lecythidis, and Sporothrix stenoceras.</title>
        <authorList>
            <person name="Aylward J."/>
            <person name="Wilson A.M."/>
            <person name="Visagie C.M."/>
            <person name="Spraker J."/>
            <person name="Barnes I."/>
            <person name="Buitendag C."/>
            <person name="Ceriani C."/>
            <person name="Del Mar Angel L."/>
            <person name="du Plessis D."/>
            <person name="Fuchs T."/>
            <person name="Gasser K."/>
            <person name="Kramer D."/>
            <person name="Li W."/>
            <person name="Munsamy K."/>
            <person name="Piso A."/>
            <person name="Price J.L."/>
            <person name="Sonnekus B."/>
            <person name="Thomas C."/>
            <person name="van der Nest A."/>
            <person name="van Dijk A."/>
            <person name="van Heerden A."/>
            <person name="van Vuuren N."/>
            <person name="Yilmaz N."/>
            <person name="Duong T.A."/>
            <person name="van der Merwe N.A."/>
            <person name="Wingfield M.J."/>
            <person name="Wingfield B.D."/>
        </authorList>
    </citation>
    <scope>NUCLEOTIDE SEQUENCE [LARGE SCALE GENOMIC DNA]</scope>
    <source>
        <strain evidence="3 4">CMW 18300</strain>
    </source>
</reference>
<comment type="similarity">
    <text evidence="1">Belongs to the tpcK family.</text>
</comment>
<dbReference type="SUPFAM" id="SSF54909">
    <property type="entry name" value="Dimeric alpha+beta barrel"/>
    <property type="match status" value="1"/>
</dbReference>
<protein>
    <recommendedName>
        <fullName evidence="2">EthD domain-containing protein</fullName>
    </recommendedName>
</protein>
<evidence type="ECO:0000259" key="2">
    <source>
        <dbReference type="Pfam" id="PF07110"/>
    </source>
</evidence>
<comment type="caution">
    <text evidence="3">The sequence shown here is derived from an EMBL/GenBank/DDBJ whole genome shotgun (WGS) entry which is preliminary data.</text>
</comment>
<feature type="domain" description="EthD" evidence="2">
    <location>
        <begin position="1"/>
        <end position="93"/>
    </location>
</feature>
<organism evidence="3 4">
    <name type="scientific">Diaporthe australafricana</name>
    <dbReference type="NCBI Taxonomy" id="127596"/>
    <lineage>
        <taxon>Eukaryota</taxon>
        <taxon>Fungi</taxon>
        <taxon>Dikarya</taxon>
        <taxon>Ascomycota</taxon>
        <taxon>Pezizomycotina</taxon>
        <taxon>Sordariomycetes</taxon>
        <taxon>Sordariomycetidae</taxon>
        <taxon>Diaporthales</taxon>
        <taxon>Diaporthaceae</taxon>
        <taxon>Diaporthe</taxon>
    </lineage>
</organism>
<name>A0ABR3WH43_9PEZI</name>
<evidence type="ECO:0000256" key="1">
    <source>
        <dbReference type="ARBA" id="ARBA00005986"/>
    </source>
</evidence>
<evidence type="ECO:0000313" key="4">
    <source>
        <dbReference type="Proteomes" id="UP001583177"/>
    </source>
</evidence>
<proteinExistence type="inferred from homology"/>